<keyword evidence="2" id="KW-1185">Reference proteome</keyword>
<proteinExistence type="predicted"/>
<reference evidence="1 2" key="1">
    <citation type="journal article" date="2019" name="Commun. Biol.">
        <title>The bagworm genome reveals a unique fibroin gene that provides high tensile strength.</title>
        <authorList>
            <person name="Kono N."/>
            <person name="Nakamura H."/>
            <person name="Ohtoshi R."/>
            <person name="Tomita M."/>
            <person name="Numata K."/>
            <person name="Arakawa K."/>
        </authorList>
    </citation>
    <scope>NUCLEOTIDE SEQUENCE [LARGE SCALE GENOMIC DNA]</scope>
</reference>
<dbReference type="Proteomes" id="UP000299102">
    <property type="component" value="Unassembled WGS sequence"/>
</dbReference>
<dbReference type="AlphaFoldDB" id="A0A4C1VM99"/>
<sequence>MKTAPATRKRIPSRGGSHLCASERGRAESIGLSTAADGAPGGLMNAARMLISRAADCCENRLDARNGFGVTAVNCARAKVKIGFQAPGAGARRCDINGFSIRRGSAFPSAAARRRRGGGYMSRVYDLLRTCSR</sequence>
<organism evidence="1 2">
    <name type="scientific">Eumeta variegata</name>
    <name type="common">Bagworm moth</name>
    <name type="synonym">Eumeta japonica</name>
    <dbReference type="NCBI Taxonomy" id="151549"/>
    <lineage>
        <taxon>Eukaryota</taxon>
        <taxon>Metazoa</taxon>
        <taxon>Ecdysozoa</taxon>
        <taxon>Arthropoda</taxon>
        <taxon>Hexapoda</taxon>
        <taxon>Insecta</taxon>
        <taxon>Pterygota</taxon>
        <taxon>Neoptera</taxon>
        <taxon>Endopterygota</taxon>
        <taxon>Lepidoptera</taxon>
        <taxon>Glossata</taxon>
        <taxon>Ditrysia</taxon>
        <taxon>Tineoidea</taxon>
        <taxon>Psychidae</taxon>
        <taxon>Oiketicinae</taxon>
        <taxon>Eumeta</taxon>
    </lineage>
</organism>
<name>A0A4C1VM99_EUMVA</name>
<dbReference type="EMBL" id="BGZK01000366">
    <property type="protein sequence ID" value="GBP39477.1"/>
    <property type="molecule type" value="Genomic_DNA"/>
</dbReference>
<gene>
    <name evidence="1" type="ORF">EVAR_23828_1</name>
</gene>
<evidence type="ECO:0000313" key="2">
    <source>
        <dbReference type="Proteomes" id="UP000299102"/>
    </source>
</evidence>
<accession>A0A4C1VM99</accession>
<evidence type="ECO:0000313" key="1">
    <source>
        <dbReference type="EMBL" id="GBP39477.1"/>
    </source>
</evidence>
<protein>
    <submittedName>
        <fullName evidence="1">Uncharacterized protein</fullName>
    </submittedName>
</protein>
<comment type="caution">
    <text evidence="1">The sequence shown here is derived from an EMBL/GenBank/DDBJ whole genome shotgun (WGS) entry which is preliminary data.</text>
</comment>